<dbReference type="Gene3D" id="1.10.150.20">
    <property type="entry name" value="5' to 3' exonuclease, C-terminal subdomain"/>
    <property type="match status" value="1"/>
</dbReference>
<keyword evidence="2" id="KW-0472">Membrane</keyword>
<comment type="caution">
    <text evidence="3">The sequence shown here is derived from an EMBL/GenBank/DDBJ whole genome shotgun (WGS) entry which is preliminary data.</text>
</comment>
<evidence type="ECO:0000256" key="2">
    <source>
        <dbReference type="SAM" id="Phobius"/>
    </source>
</evidence>
<sequence>MVKAGASEKKPDSSRNKIKLTAIRGVGVKRAELLIQKGYDSPARIASASPSDLSAALKCSEKQASELIANAESLVSDSPSQTEQGIFAHLAESKATKIQDDEKNTNQQIKPEKTALLTDAVSDDTSPTKEADQTNGLPSAKKVQQPDLVRRPSEFMSQLETSDSSTTILLNLVIIILMACILLMIFKG</sequence>
<evidence type="ECO:0000313" key="3">
    <source>
        <dbReference type="EMBL" id="PKK89534.1"/>
    </source>
</evidence>
<organism evidence="3 4">
    <name type="scientific">Candidatus Wallbacteria bacterium HGW-Wallbacteria-1</name>
    <dbReference type="NCBI Taxonomy" id="2013854"/>
    <lineage>
        <taxon>Bacteria</taxon>
        <taxon>Candidatus Walliibacteriota</taxon>
    </lineage>
</organism>
<accession>A0A2N1PMG2</accession>
<dbReference type="Proteomes" id="UP000233256">
    <property type="component" value="Unassembled WGS sequence"/>
</dbReference>
<keyword evidence="2" id="KW-0812">Transmembrane</keyword>
<dbReference type="InterPro" id="IPR010995">
    <property type="entry name" value="DNA_repair_Rad51/TF_NusA_a-hlx"/>
</dbReference>
<gene>
    <name evidence="3" type="ORF">CVV64_14090</name>
</gene>
<feature type="transmembrane region" description="Helical" evidence="2">
    <location>
        <begin position="168"/>
        <end position="186"/>
    </location>
</feature>
<evidence type="ECO:0000313" key="4">
    <source>
        <dbReference type="Proteomes" id="UP000233256"/>
    </source>
</evidence>
<name>A0A2N1PMG2_9BACT</name>
<dbReference type="SUPFAM" id="SSF47794">
    <property type="entry name" value="Rad51 N-terminal domain-like"/>
    <property type="match status" value="1"/>
</dbReference>
<proteinExistence type="predicted"/>
<reference evidence="3 4" key="1">
    <citation type="journal article" date="2017" name="ISME J.">
        <title>Potential for microbial H2 and metal transformations associated with novel bacteria and archaea in deep terrestrial subsurface sediments.</title>
        <authorList>
            <person name="Hernsdorf A.W."/>
            <person name="Amano Y."/>
            <person name="Miyakawa K."/>
            <person name="Ise K."/>
            <person name="Suzuki Y."/>
            <person name="Anantharaman K."/>
            <person name="Probst A."/>
            <person name="Burstein D."/>
            <person name="Thomas B.C."/>
            <person name="Banfield J.F."/>
        </authorList>
    </citation>
    <scope>NUCLEOTIDE SEQUENCE [LARGE SCALE GENOMIC DNA]</scope>
    <source>
        <strain evidence="3">HGW-Wallbacteria-1</strain>
    </source>
</reference>
<feature type="region of interest" description="Disordered" evidence="1">
    <location>
        <begin position="96"/>
        <end position="148"/>
    </location>
</feature>
<dbReference type="Pfam" id="PF14520">
    <property type="entry name" value="HHH_5"/>
    <property type="match status" value="1"/>
</dbReference>
<dbReference type="EMBL" id="PGXC01000016">
    <property type="protein sequence ID" value="PKK89534.1"/>
    <property type="molecule type" value="Genomic_DNA"/>
</dbReference>
<protein>
    <submittedName>
        <fullName evidence="3">Uncharacterized protein</fullName>
    </submittedName>
</protein>
<dbReference type="AlphaFoldDB" id="A0A2N1PMG2"/>
<dbReference type="GO" id="GO:0000166">
    <property type="term" value="F:nucleotide binding"/>
    <property type="evidence" value="ECO:0007669"/>
    <property type="project" value="InterPro"/>
</dbReference>
<keyword evidence="2" id="KW-1133">Transmembrane helix</keyword>
<evidence type="ECO:0000256" key="1">
    <source>
        <dbReference type="SAM" id="MobiDB-lite"/>
    </source>
</evidence>